<evidence type="ECO:0000313" key="2">
    <source>
        <dbReference type="EMBL" id="BFP67604.1"/>
    </source>
</evidence>
<feature type="coiled-coil region" evidence="1">
    <location>
        <begin position="245"/>
        <end position="272"/>
    </location>
</feature>
<dbReference type="AlphaFoldDB" id="A0AB33KVK3"/>
<gene>
    <name evidence="2" type="ORF">Pbs1_09470</name>
</gene>
<reference evidence="2" key="1">
    <citation type="submission" date="2024-08" db="EMBL/GenBank/DDBJ databases">
        <title>Whole genome sequence of Tenacibaculum sp. strain pbs-1 associated with black-spot shell disease in Akoya pearl oysters.</title>
        <authorList>
            <person name="Sakatoku A."/>
            <person name="Suzuki T."/>
            <person name="Hatano K."/>
            <person name="Seki M."/>
            <person name="Tanaka D."/>
            <person name="Nakamura S."/>
            <person name="Suzuki N."/>
            <person name="Isshiki T."/>
        </authorList>
    </citation>
    <scope>NUCLEOTIDE SEQUENCE</scope>
    <source>
        <strain evidence="2">Pbs-1</strain>
    </source>
</reference>
<evidence type="ECO:0000256" key="1">
    <source>
        <dbReference type="SAM" id="Coils"/>
    </source>
</evidence>
<proteinExistence type="predicted"/>
<organism evidence="2">
    <name type="scientific">Tenacibaculum sp. Pbs-1</name>
    <dbReference type="NCBI Taxonomy" id="3238748"/>
    <lineage>
        <taxon>Bacteria</taxon>
        <taxon>Pseudomonadati</taxon>
        <taxon>Bacteroidota</taxon>
        <taxon>Flavobacteriia</taxon>
        <taxon>Flavobacteriales</taxon>
        <taxon>Flavobacteriaceae</taxon>
        <taxon>Tenacibaculum</taxon>
    </lineage>
</organism>
<protein>
    <submittedName>
        <fullName evidence="2">Uncharacterized protein</fullName>
    </submittedName>
</protein>
<sequence length="471" mass="54741">MKEIVFDSFKSTLQEVKILNNIVVKEKNSKSELERSLKQAQDLLFSSYSNLSVFAESVKSYISVGYKITPFDKKEKKQISKIEAKIIYNKLLSIINSELDKDIIVPTESLILQSQVSSLGLAFISASIDENLQKNNGDLNISKLKSQELSTTLNKYFAAIISYIQDILLYDVFLIFEKPEITYLQEIVFTTDYKKEYIDKWLNCTVTFNELRRNKRTDHWAEIYELNLDFEHIDKIEKHQKKLFNERIESEIRSALNDFDELEDDVKKEALNKEINLIQDFFNSNTSKTIVKRLKNIISFSKPKEVILEYDNILRDRLLLSDFNIYSAGKSTYSSVFVASFFMRYLDQLKEHTKGLNGGIVPVKELKKDFTTLIPQTKKQDYILQLLEDLSITVNGKYALSPKRKGAIRGVVEALREKNIVQNLSLEKLNNAIASKIDLELKSKLDWSKTSDDYKMKTFKYIENKPFQKET</sequence>
<keyword evidence="1" id="KW-0175">Coiled coil</keyword>
<dbReference type="EMBL" id="AP035888">
    <property type="protein sequence ID" value="BFP67604.1"/>
    <property type="molecule type" value="Genomic_DNA"/>
</dbReference>
<name>A0AB33KVK3_9FLAO</name>
<accession>A0AB33KVK3</accession>